<protein>
    <submittedName>
        <fullName evidence="1">DNA polymerase epsilon catalytic subunit isoform a</fullName>
    </submittedName>
    <submittedName>
        <fullName evidence="2">HCG2007366</fullName>
    </submittedName>
</protein>
<accession>Q9UNE9</accession>
<reference evidence="1" key="1">
    <citation type="journal article" date="1999" name="Biochem. J.">
        <title>Structural organization and splice variants of the POLE1 gene encoding the catalytic subunit of human DNA polymerase epsilon.</title>
        <authorList>
            <person name="Huang D."/>
            <person name="Pospiech H."/>
            <person name="Kesti T."/>
            <person name="Syvaoja J.E."/>
        </authorList>
    </citation>
    <scope>NUCLEOTIDE SEQUENCE</scope>
</reference>
<organism evidence="1">
    <name type="scientific">Homo sapiens</name>
    <name type="common">Human</name>
    <dbReference type="NCBI Taxonomy" id="9606"/>
    <lineage>
        <taxon>Eukaryota</taxon>
        <taxon>Metazoa</taxon>
        <taxon>Chordata</taxon>
        <taxon>Craniata</taxon>
        <taxon>Vertebrata</taxon>
        <taxon>Euteleostomi</taxon>
        <taxon>Mammalia</taxon>
        <taxon>Eutheria</taxon>
        <taxon>Euarchontoglires</taxon>
        <taxon>Primates</taxon>
        <taxon>Haplorrhini</taxon>
        <taxon>Catarrhini</taxon>
        <taxon>Hominidae</taxon>
        <taxon>Homo</taxon>
    </lineage>
</organism>
<dbReference type="AlphaFoldDB" id="Q9UNE9"/>
<feature type="non-terminal residue" evidence="1">
    <location>
        <position position="32"/>
    </location>
</feature>
<proteinExistence type="evidence at transcript level"/>
<sequence>MSRPLGLKSFPRHKQAPLPLSLTFHGCLLLRR</sequence>
<dbReference type="ChiTaRS" id="POLE">
    <property type="organism name" value="human"/>
</dbReference>
<dbReference type="EMBL" id="CH471218">
    <property type="protein sequence ID" value="EAW54816.1"/>
    <property type="molecule type" value="Genomic_DNA"/>
</dbReference>
<gene>
    <name evidence="1" type="primary">POLE1</name>
    <name evidence="2" type="ORF">hCG_2007366</name>
</gene>
<reference evidence="2" key="2">
    <citation type="journal article" date="2001" name="Science">
        <title>The sequence of the human genome.</title>
        <authorList>
            <person name="Venter J.C."/>
            <person name="Adams M.D."/>
            <person name="Myers E.W."/>
            <person name="Li P.W."/>
            <person name="Mural R.J."/>
            <person name="Sutton G.G."/>
            <person name="Smith H.O."/>
            <person name="Yandell M."/>
            <person name="Evans C.A."/>
            <person name="Holt R.A."/>
            <person name="Gocayne J.D."/>
            <person name="Amanatides P."/>
            <person name="Ballew R.M."/>
            <person name="Huson D.H."/>
            <person name="Wortman J.R."/>
            <person name="Zhang Q."/>
            <person name="Kodira C.D."/>
            <person name="Zheng X.H."/>
            <person name="Chen L."/>
            <person name="Skupski M."/>
            <person name="Subramanian G."/>
            <person name="Thomas P.D."/>
            <person name="Zhang J."/>
            <person name="Gabor Miklos G.L."/>
            <person name="Nelson C."/>
            <person name="Broder S."/>
            <person name="Clark A.G."/>
            <person name="Nadeau J."/>
            <person name="McKusick V.A."/>
            <person name="Zinder N."/>
            <person name="Levine A.J."/>
            <person name="Roberts R.J."/>
            <person name="Simon M."/>
            <person name="Slayman C."/>
            <person name="Hunkapiller M."/>
            <person name="Bolanos R."/>
            <person name="Delcher A."/>
            <person name="Dew I."/>
            <person name="Fasulo D."/>
            <person name="Flanigan M."/>
            <person name="Florea L."/>
            <person name="Halpern A."/>
            <person name="Hannenhalli S."/>
            <person name="Kravitz S."/>
            <person name="Levy S."/>
            <person name="Mobarry C."/>
            <person name="Reinert K."/>
            <person name="Remington K."/>
            <person name="Abu-Threideh J."/>
            <person name="Beasley E."/>
            <person name="Biddick K."/>
            <person name="Bonazzi V."/>
            <person name="Brandon R."/>
            <person name="Cargill M."/>
            <person name="Chandramouliswaran I."/>
            <person name="Charlab R."/>
            <person name="Chaturvedi K."/>
            <person name="Deng Z."/>
            <person name="Di Francesco V."/>
            <person name="Dunn P."/>
            <person name="Eilbeck K."/>
            <person name="Evangelista C."/>
            <person name="Gabrielian A.E."/>
            <person name="Gan W."/>
            <person name="Ge W."/>
            <person name="Gong F."/>
            <person name="Gu Z."/>
            <person name="Guan P."/>
            <person name="Heiman T.J."/>
            <person name="Higgins M.E."/>
            <person name="Ji R.R."/>
            <person name="Ke Z."/>
            <person name="Ketchum K.A."/>
            <person name="Lai Z."/>
            <person name="Lei Y."/>
            <person name="Li Z."/>
            <person name="Li J."/>
            <person name="Liang Y."/>
            <person name="Lin X."/>
            <person name="Lu F."/>
            <person name="Merkulov G.V."/>
            <person name="Milshina N."/>
            <person name="Moore H.M."/>
            <person name="Naik A.K."/>
            <person name="Narayan V.A."/>
            <person name="Neelam B."/>
            <person name="Nusskern D."/>
            <person name="Rusch D.B."/>
            <person name="Salzberg S."/>
            <person name="Shao W."/>
            <person name="Shue B."/>
            <person name="Sun J."/>
            <person name="Wang Z."/>
            <person name="Wang A."/>
            <person name="Wang X."/>
            <person name="Wang J."/>
            <person name="Wei M."/>
            <person name="Wides R."/>
            <person name="Xiao C."/>
            <person name="Yan C."/>
            <person name="Yao A."/>
            <person name="Ye J."/>
            <person name="Zhan M."/>
            <person name="Zhang W."/>
            <person name="Zhang H."/>
            <person name="Zhao Q."/>
            <person name="Zheng L."/>
            <person name="Zhong F."/>
            <person name="Zhong W."/>
            <person name="Zhu S."/>
            <person name="Zhao S."/>
            <person name="Gilbert D."/>
            <person name="Baumhueter S."/>
            <person name="Spier G."/>
            <person name="Carter C."/>
            <person name="Cravchik A."/>
            <person name="Woodage T."/>
            <person name="Ali F."/>
            <person name="An H."/>
            <person name="Awe A."/>
            <person name="Baldwin D."/>
            <person name="Baden H."/>
            <person name="Barnstead M."/>
            <person name="Barrow I."/>
            <person name="Beeson K."/>
            <person name="Busam D."/>
            <person name="Carver A."/>
            <person name="Center A."/>
            <person name="Cheng M.L."/>
            <person name="Curry L."/>
            <person name="Danaher S."/>
            <person name="Davenport L."/>
            <person name="Desilets R."/>
            <person name="Dietz S."/>
            <person name="Dodson K."/>
            <person name="Doup L."/>
            <person name="Ferriera S."/>
            <person name="Garg N."/>
            <person name="Gluecksmann A."/>
            <person name="Hart B."/>
            <person name="Haynes J."/>
            <person name="Haynes C."/>
            <person name="Heiner C."/>
            <person name="Hladun S."/>
            <person name="Hostin D."/>
            <person name="Houck J."/>
            <person name="Howland T."/>
            <person name="Ibegwam C."/>
            <person name="Johnson J."/>
            <person name="Kalush F."/>
            <person name="Kline L."/>
            <person name="Koduru S."/>
            <person name="Love A."/>
            <person name="Mann F."/>
            <person name="May D."/>
            <person name="McCawley S."/>
            <person name="McIntosh T."/>
            <person name="McMullen I."/>
            <person name="Moy M."/>
            <person name="Moy L."/>
            <person name="Murphy B."/>
            <person name="Nelson K."/>
            <person name="Pfannkoch C."/>
            <person name="Pratts E."/>
            <person name="Puri V."/>
            <person name="Qureshi H."/>
            <person name="Reardon M."/>
            <person name="Rodriguez R."/>
            <person name="Rogers Y.H."/>
            <person name="Romblad D."/>
            <person name="Ruhfel B."/>
            <person name="Scott R."/>
            <person name="Sitter C."/>
            <person name="Smallwood M."/>
            <person name="Stewart E."/>
            <person name="Strong R."/>
            <person name="Suh E."/>
            <person name="Thomas R."/>
            <person name="Tint N.N."/>
            <person name="Tse S."/>
            <person name="Vech C."/>
            <person name="Wang G."/>
            <person name="Wetter J."/>
            <person name="Williams S."/>
            <person name="Williams M."/>
            <person name="Windsor S."/>
            <person name="Winn-Deen E."/>
            <person name="Wolfe K."/>
            <person name="Zaveri J."/>
            <person name="Zaveri K."/>
            <person name="Abril J.F."/>
            <person name="Guigo R."/>
            <person name="Campbell M.J."/>
            <person name="Sjolander K.V."/>
            <person name="Karlak B."/>
            <person name="Kejariwal A."/>
            <person name="Mi H."/>
            <person name="Lazareva B."/>
            <person name="Hatton T."/>
            <person name="Narechania A."/>
            <person name="Diemer K."/>
            <person name="Muruganujan A."/>
            <person name="Guo N."/>
            <person name="Sato S."/>
            <person name="Bafna V."/>
            <person name="Istrail S."/>
            <person name="Lippert R."/>
            <person name="Schwartz R."/>
            <person name="Walenz B."/>
            <person name="Yooseph S."/>
            <person name="Allen D."/>
            <person name="Basu A."/>
            <person name="Baxendale J."/>
            <person name="Blick L."/>
            <person name="Caminha M."/>
            <person name="Carnes-Stine J."/>
            <person name="Caulk P."/>
            <person name="Chiang Y.H."/>
            <person name="Coyne M."/>
            <person name="Dahlke C."/>
            <person name="Mays A."/>
            <person name="Dombroski M."/>
            <person name="Donnelly M."/>
            <person name="Ely D."/>
            <person name="Esparham S."/>
            <person name="Fosler C."/>
            <person name="Gire H."/>
            <person name="Glanowski S."/>
            <person name="Glasser K."/>
            <person name="Glodek A."/>
            <person name="Gorokhov M."/>
            <person name="Graham K."/>
            <person name="Gropman B."/>
            <person name="Harris M."/>
            <person name="Heil J."/>
            <person name="Henderson S."/>
            <person name="Hoover J."/>
            <person name="Jennings D."/>
            <person name="Jordan C."/>
            <person name="Jordan J."/>
            <person name="Kasha J."/>
            <person name="Kagan L."/>
            <person name="Kraft C."/>
            <person name="Levitsky A."/>
            <person name="Lewis M."/>
            <person name="Liu X."/>
            <person name="Lopez J."/>
            <person name="Ma D."/>
            <person name="Majoros W."/>
            <person name="McDaniel J."/>
            <person name="Murphy S."/>
            <person name="Newman M."/>
            <person name="Nguyen T."/>
            <person name="Nguyen N."/>
            <person name="Nodell M."/>
            <person name="Pan S."/>
            <person name="Peck J."/>
            <person name="Peterson M."/>
            <person name="Rowe W."/>
            <person name="Sanders R."/>
            <person name="Scott J."/>
            <person name="Simpson M."/>
            <person name="Smith T."/>
            <person name="Sprague A."/>
            <person name="Stockwell T."/>
            <person name="Turner R."/>
            <person name="Venter E."/>
            <person name="Wang M."/>
            <person name="Wen M."/>
            <person name="Wu D."/>
            <person name="Wu M."/>
            <person name="Xia A."/>
            <person name="Zandieh A."/>
            <person name="Zhu X."/>
        </authorList>
    </citation>
    <scope>NUCLEOTIDE SEQUENCE</scope>
</reference>
<reference evidence="2" key="3">
    <citation type="submission" date="2005-09" db="EMBL/GenBank/DDBJ databases">
        <authorList>
            <person name="Mural R.J."/>
            <person name="Istrail S."/>
            <person name="Sutton G."/>
            <person name="Florea L."/>
            <person name="Halpern A.L."/>
            <person name="Mobarry C.M."/>
            <person name="Lippert R."/>
            <person name="Walenz B."/>
            <person name="Shatkay H."/>
            <person name="Dew I."/>
            <person name="Miller J.R."/>
            <person name="Flanigan M.J."/>
            <person name="Edwards N.J."/>
            <person name="Bolanos R."/>
            <person name="Fasulo D."/>
            <person name="Halldorsson B.V."/>
            <person name="Hannenhalli S."/>
            <person name="Turner R."/>
            <person name="Yooseph S."/>
            <person name="Lu F."/>
            <person name="Nusskern D.R."/>
            <person name="Shue B.C."/>
            <person name="Zheng X.H."/>
            <person name="Zhong F."/>
            <person name="Delcher A.L."/>
            <person name="Huson D.H."/>
            <person name="Kravitz S.A."/>
            <person name="Mouchard L."/>
            <person name="Reinert K."/>
            <person name="Remington K.A."/>
            <person name="Clark A.G."/>
            <person name="Waterman M.S."/>
            <person name="Eichler E.E."/>
            <person name="Adams M.D."/>
            <person name="Hunkapiller M.W."/>
            <person name="Myers E.W."/>
            <person name="Venter J.C."/>
        </authorList>
    </citation>
    <scope>NUCLEOTIDE SEQUENCE</scope>
</reference>
<evidence type="ECO:0000313" key="1">
    <source>
        <dbReference type="EMBL" id="AAD45662.1"/>
    </source>
</evidence>
<evidence type="ECO:0000313" key="2">
    <source>
        <dbReference type="EMBL" id="EAW54816.1"/>
    </source>
</evidence>
<dbReference type="EMBL" id="AF128541">
    <property type="protein sequence ID" value="AAD45662.1"/>
    <property type="molecule type" value="mRNA"/>
</dbReference>
<name>Q9UNE9_HUMAN</name>